<dbReference type="NCBIfam" id="TIGR01834">
    <property type="entry name" value="PHA_synth_III_E"/>
    <property type="match status" value="1"/>
</dbReference>
<dbReference type="STRING" id="233100.SAMN05216526_1594"/>
<evidence type="ECO:0000256" key="4">
    <source>
        <dbReference type="SAM" id="MobiDB-lite"/>
    </source>
</evidence>
<evidence type="ECO:0000313" key="6">
    <source>
        <dbReference type="Proteomes" id="UP000223759"/>
    </source>
</evidence>
<dbReference type="GO" id="GO:0042619">
    <property type="term" value="P:poly-hydroxybutyrate biosynthetic process"/>
    <property type="evidence" value="ECO:0007669"/>
    <property type="project" value="UniProtKB-KW"/>
</dbReference>
<name>A0A1R3W3U0_9GAMM</name>
<feature type="compositionally biased region" description="Low complexity" evidence="4">
    <location>
        <begin position="317"/>
        <end position="363"/>
    </location>
</feature>
<dbReference type="InterPro" id="IPR010123">
    <property type="entry name" value="PHA_synth_III_E"/>
</dbReference>
<proteinExistence type="predicted"/>
<evidence type="ECO:0000256" key="2">
    <source>
        <dbReference type="ARBA" id="ARBA00019066"/>
    </source>
</evidence>
<keyword evidence="6" id="KW-1185">Reference proteome</keyword>
<accession>A0A1R3W3U0</accession>
<protein>
    <recommendedName>
        <fullName evidence="2">Poly(3-hydroxyalkanoate) polymerase subunit PhaE</fullName>
    </recommendedName>
</protein>
<dbReference type="EMBL" id="FTPK01000003">
    <property type="protein sequence ID" value="SIT72199.1"/>
    <property type="molecule type" value="Genomic_DNA"/>
</dbReference>
<feature type="region of interest" description="Disordered" evidence="4">
    <location>
        <begin position="311"/>
        <end position="363"/>
    </location>
</feature>
<dbReference type="UniPathway" id="UPA00917"/>
<sequence length="363" mass="40596">MSESKNFSADDWLQAQKTYWDAWMDMSRKAMSQPGAPAWSDAVDQWWKIAGGNLPEATRPYAQPMMDIGRSFFTTAEKLFQGASADNGNPMNAVNQWLDQMTQGFQAMSVGQVPGKDLNAFWKMPMDTWNRVVSNFMPMPGDFMQALRPEMPYGDAAKEQMDRFLSVPGVGYTRESQEQYQHLGKLILDYQQASQQYQTAFAQVGLDTIERFRARLEDIAEKETPINSARGFYDVWVDVAEEVYGEFAMSEEYARVYGEMINRLMAVKKHGSTITDEVAESLNMPTRREVNTLHERLQESRREMFRMKSQLHKLTKAQKTAASASSSTTPAASKPAASKPASSSAGSGSKSSTTSAQKPAAKG</sequence>
<evidence type="ECO:0000313" key="5">
    <source>
        <dbReference type="EMBL" id="SIT72199.1"/>
    </source>
</evidence>
<organism evidence="5 6">
    <name type="scientific">Ectothiorhodosinus mongolicus</name>
    <dbReference type="NCBI Taxonomy" id="233100"/>
    <lineage>
        <taxon>Bacteria</taxon>
        <taxon>Pseudomonadati</taxon>
        <taxon>Pseudomonadota</taxon>
        <taxon>Gammaproteobacteria</taxon>
        <taxon>Chromatiales</taxon>
        <taxon>Ectothiorhodospiraceae</taxon>
        <taxon>Ectothiorhodosinus</taxon>
    </lineage>
</organism>
<gene>
    <name evidence="5" type="ORF">SAMN05216526_1594</name>
</gene>
<dbReference type="Proteomes" id="UP000223759">
    <property type="component" value="Unassembled WGS sequence"/>
</dbReference>
<comment type="pathway">
    <text evidence="1">Biopolymer metabolism; poly-(R)-3-hydroxybutanoate biosynthesis.</text>
</comment>
<reference evidence="5 6" key="1">
    <citation type="submission" date="2017-01" db="EMBL/GenBank/DDBJ databases">
        <authorList>
            <person name="Mah S.A."/>
            <person name="Swanson W.J."/>
            <person name="Moy G.W."/>
            <person name="Vacquier V.D."/>
        </authorList>
    </citation>
    <scope>NUCLEOTIDE SEQUENCE [LARGE SCALE GENOMIC DNA]</scope>
    <source>
        <strain evidence="5 6">M9</strain>
    </source>
</reference>
<dbReference type="Pfam" id="PF09712">
    <property type="entry name" value="PHA_synth_III_E"/>
    <property type="match status" value="1"/>
</dbReference>
<keyword evidence="3" id="KW-0583">PHB biosynthesis</keyword>
<dbReference type="AlphaFoldDB" id="A0A1R3W3U0"/>
<dbReference type="RefSeq" id="WP_076756014.1">
    <property type="nucleotide sequence ID" value="NZ_CP023018.1"/>
</dbReference>
<evidence type="ECO:0000256" key="3">
    <source>
        <dbReference type="ARBA" id="ARBA00022752"/>
    </source>
</evidence>
<dbReference type="OrthoDB" id="6115526at2"/>
<evidence type="ECO:0000256" key="1">
    <source>
        <dbReference type="ARBA" id="ARBA00004683"/>
    </source>
</evidence>